<evidence type="ECO:0000256" key="1">
    <source>
        <dbReference type="SAM" id="Coils"/>
    </source>
</evidence>
<dbReference type="Proteomes" id="UP000811365">
    <property type="component" value="Unassembled WGS sequence"/>
</dbReference>
<proteinExistence type="predicted"/>
<organism evidence="2 3">
    <name type="scientific">Faecalibacterium prausnitzii</name>
    <dbReference type="NCBI Taxonomy" id="853"/>
    <lineage>
        <taxon>Bacteria</taxon>
        <taxon>Bacillati</taxon>
        <taxon>Bacillota</taxon>
        <taxon>Clostridia</taxon>
        <taxon>Eubacteriales</taxon>
        <taxon>Oscillospiraceae</taxon>
        <taxon>Faecalibacterium</taxon>
    </lineage>
</organism>
<accession>A0A9E1LYD7</accession>
<dbReference type="Pfam" id="PF24231">
    <property type="entry name" value="DUF7444"/>
    <property type="match status" value="1"/>
</dbReference>
<evidence type="ECO:0008006" key="4">
    <source>
        <dbReference type="Google" id="ProtNLM"/>
    </source>
</evidence>
<gene>
    <name evidence="2" type="ORF">KH315_06320</name>
</gene>
<sequence length="122" mass="12724">MKIRNKGSKIINIGTTILMPDASMDINEATLKLPAIQAFIAKGLLETDESEAAFQKAVEEAAARKLEEDAKVKAEAEAKAKAEADAKAKAEAEAAAKKAAEDKAKADAAKKAAAAKAADENK</sequence>
<dbReference type="EMBL" id="JAGZYH010000019">
    <property type="protein sequence ID" value="MBS6621765.1"/>
    <property type="molecule type" value="Genomic_DNA"/>
</dbReference>
<evidence type="ECO:0000313" key="2">
    <source>
        <dbReference type="EMBL" id="MBS6621765.1"/>
    </source>
</evidence>
<reference evidence="2" key="1">
    <citation type="submission" date="2021-02" db="EMBL/GenBank/DDBJ databases">
        <title>Infant gut strain persistence is associated with maternal origin, phylogeny, and functional potential including surface adhesion and iron acquisition.</title>
        <authorList>
            <person name="Lou Y.C."/>
        </authorList>
    </citation>
    <scope>NUCLEOTIDE SEQUENCE</scope>
    <source>
        <strain evidence="2">L2_039_000G1_dasL2_039_000G1_maxbin2.maxbin.077</strain>
    </source>
</reference>
<keyword evidence="1" id="KW-0175">Coiled coil</keyword>
<name>A0A9E1LYD7_9FIRM</name>
<protein>
    <recommendedName>
        <fullName evidence="4">TolA protein</fullName>
    </recommendedName>
</protein>
<dbReference type="InterPro" id="IPR055867">
    <property type="entry name" value="DUF7444"/>
</dbReference>
<comment type="caution">
    <text evidence="2">The sequence shown here is derived from an EMBL/GenBank/DDBJ whole genome shotgun (WGS) entry which is preliminary data.</text>
</comment>
<dbReference type="AlphaFoldDB" id="A0A9E1LYD7"/>
<evidence type="ECO:0000313" key="3">
    <source>
        <dbReference type="Proteomes" id="UP000811365"/>
    </source>
</evidence>
<feature type="coiled-coil region" evidence="1">
    <location>
        <begin position="63"/>
        <end position="109"/>
    </location>
</feature>